<organism evidence="2">
    <name type="scientific">uncultured Sulfurovum sp</name>
    <dbReference type="NCBI Taxonomy" id="269237"/>
    <lineage>
        <taxon>Bacteria</taxon>
        <taxon>Pseudomonadati</taxon>
        <taxon>Campylobacterota</taxon>
        <taxon>Epsilonproteobacteria</taxon>
        <taxon>Campylobacterales</taxon>
        <taxon>Sulfurovaceae</taxon>
        <taxon>Sulfurovum</taxon>
        <taxon>environmental samples</taxon>
    </lineage>
</organism>
<gene>
    <name evidence="2" type="ORF">HELGO_WM9020</name>
</gene>
<evidence type="ECO:0000259" key="1">
    <source>
        <dbReference type="Pfam" id="PF03486"/>
    </source>
</evidence>
<dbReference type="Gene3D" id="3.50.50.60">
    <property type="entry name" value="FAD/NAD(P)-binding domain"/>
    <property type="match status" value="1"/>
</dbReference>
<dbReference type="InterPro" id="IPR057661">
    <property type="entry name" value="RsdA/BaiN/AoA(So)_Rossmann"/>
</dbReference>
<accession>A0A6S6TZX6</accession>
<dbReference type="InterPro" id="IPR004792">
    <property type="entry name" value="BaiN-like"/>
</dbReference>
<dbReference type="PANTHER" id="PTHR42887:SF2">
    <property type="entry name" value="OS12G0638800 PROTEIN"/>
    <property type="match status" value="1"/>
</dbReference>
<feature type="non-terminal residue" evidence="2">
    <location>
        <position position="73"/>
    </location>
</feature>
<evidence type="ECO:0000313" key="2">
    <source>
        <dbReference type="EMBL" id="CAA6822023.1"/>
    </source>
</evidence>
<dbReference type="Pfam" id="PF03486">
    <property type="entry name" value="HI0933_like"/>
    <property type="match status" value="1"/>
</dbReference>
<dbReference type="PANTHER" id="PTHR42887">
    <property type="entry name" value="OS12G0638800 PROTEIN"/>
    <property type="match status" value="1"/>
</dbReference>
<dbReference type="InterPro" id="IPR036188">
    <property type="entry name" value="FAD/NAD-bd_sf"/>
</dbReference>
<dbReference type="AlphaFoldDB" id="A0A6S6TZX6"/>
<reference evidence="2" key="1">
    <citation type="submission" date="2020-01" db="EMBL/GenBank/DDBJ databases">
        <authorList>
            <person name="Meier V. D."/>
            <person name="Meier V D."/>
        </authorList>
    </citation>
    <scope>NUCLEOTIDE SEQUENCE</scope>
    <source>
        <strain evidence="2">HLG_WM_MAG_06</strain>
    </source>
</reference>
<dbReference type="EMBL" id="CACVAP010000100">
    <property type="protein sequence ID" value="CAA6822023.1"/>
    <property type="molecule type" value="Genomic_DNA"/>
</dbReference>
<sequence length="73" mass="7957">MIYVIIVGAGASGLITAIVAARRGKKVLILEKNNKIGKKLLATGNGKCNIANQRPTLERFYSENPSFLSHIFQ</sequence>
<protein>
    <recommendedName>
        <fullName evidence="1">RsdA/BaiN/AoA(So)-like Rossmann fold-like domain-containing protein</fullName>
    </recommendedName>
</protein>
<feature type="domain" description="RsdA/BaiN/AoA(So)-like Rossmann fold-like" evidence="1">
    <location>
        <begin position="4"/>
        <end position="72"/>
    </location>
</feature>
<dbReference type="SUPFAM" id="SSF51905">
    <property type="entry name" value="FAD/NAD(P)-binding domain"/>
    <property type="match status" value="1"/>
</dbReference>
<name>A0A6S6TZX6_9BACT</name>
<proteinExistence type="predicted"/>